<reference evidence="1 2" key="1">
    <citation type="journal article" date="2016" name="G3 (Bethesda)">
        <title>First Draft Assembly and Annotation of the Genome of a California Endemic Oak Quercus lobata Nee (Fagaceae).</title>
        <authorList>
            <person name="Sork V.L."/>
            <person name="Fitz-Gibbon S.T."/>
            <person name="Puiu D."/>
            <person name="Crepeau M."/>
            <person name="Gugger P.F."/>
            <person name="Sherman R."/>
            <person name="Stevens K."/>
            <person name="Langley C.H."/>
            <person name="Pellegrini M."/>
            <person name="Salzberg S.L."/>
        </authorList>
    </citation>
    <scope>NUCLEOTIDE SEQUENCE [LARGE SCALE GENOMIC DNA]</scope>
    <source>
        <strain evidence="1 2">cv. SW786</strain>
    </source>
</reference>
<evidence type="ECO:0000313" key="2">
    <source>
        <dbReference type="Proteomes" id="UP000594261"/>
    </source>
</evidence>
<keyword evidence="2" id="KW-1185">Reference proteome</keyword>
<accession>A0A7N2MWG7</accession>
<dbReference type="EMBL" id="LRBV02000011">
    <property type="status" value="NOT_ANNOTATED_CDS"/>
    <property type="molecule type" value="Genomic_DNA"/>
</dbReference>
<dbReference type="InParanoid" id="A0A7N2MWG7"/>
<proteinExistence type="predicted"/>
<name>A0A7N2MWG7_QUELO</name>
<dbReference type="EnsemblPlants" id="QL11p022902:mrna">
    <property type="protein sequence ID" value="QL11p022902:mrna:CDS:2"/>
    <property type="gene ID" value="QL11p022902"/>
</dbReference>
<dbReference type="Proteomes" id="UP000594261">
    <property type="component" value="Chromosome 11"/>
</dbReference>
<organism evidence="1 2">
    <name type="scientific">Quercus lobata</name>
    <name type="common">Valley oak</name>
    <dbReference type="NCBI Taxonomy" id="97700"/>
    <lineage>
        <taxon>Eukaryota</taxon>
        <taxon>Viridiplantae</taxon>
        <taxon>Streptophyta</taxon>
        <taxon>Embryophyta</taxon>
        <taxon>Tracheophyta</taxon>
        <taxon>Spermatophyta</taxon>
        <taxon>Magnoliopsida</taxon>
        <taxon>eudicotyledons</taxon>
        <taxon>Gunneridae</taxon>
        <taxon>Pentapetalae</taxon>
        <taxon>rosids</taxon>
        <taxon>fabids</taxon>
        <taxon>Fagales</taxon>
        <taxon>Fagaceae</taxon>
        <taxon>Quercus</taxon>
    </lineage>
</organism>
<evidence type="ECO:0000313" key="1">
    <source>
        <dbReference type="EnsemblPlants" id="QL11p022902:mrna:CDS:2"/>
    </source>
</evidence>
<sequence>MEDGKRGQLQSLKEEALIDTSREAINNMDLVEKNVTSSTADSSNLQNVTAGSSSRFALKWEAMKTGFQNLKFNIVAKRFIPLRQGQETKIDRVSSSESLDEIFERLKQPTMNRRGYYNDDNDDDHGLDIREMRSSI</sequence>
<reference evidence="1" key="2">
    <citation type="submission" date="2021-01" db="UniProtKB">
        <authorList>
            <consortium name="EnsemblPlants"/>
        </authorList>
    </citation>
    <scope>IDENTIFICATION</scope>
</reference>
<dbReference type="AlphaFoldDB" id="A0A7N2MWG7"/>
<protein>
    <submittedName>
        <fullName evidence="1">Uncharacterized protein</fullName>
    </submittedName>
</protein>
<dbReference type="Gramene" id="QL11p022902:mrna">
    <property type="protein sequence ID" value="QL11p022902:mrna:CDS:2"/>
    <property type="gene ID" value="QL11p022902"/>
</dbReference>